<feature type="compositionally biased region" description="Polar residues" evidence="2">
    <location>
        <begin position="610"/>
        <end position="640"/>
    </location>
</feature>
<proteinExistence type="predicted"/>
<gene>
    <name evidence="4" type="ORF">SS1G_04333</name>
</gene>
<reference evidence="5" key="1">
    <citation type="journal article" date="2011" name="PLoS Genet.">
        <title>Genomic analysis of the necrotrophic fungal pathogens Sclerotinia sclerotiorum and Botrytis cinerea.</title>
        <authorList>
            <person name="Amselem J."/>
            <person name="Cuomo C.A."/>
            <person name="van Kan J.A."/>
            <person name="Viaud M."/>
            <person name="Benito E.P."/>
            <person name="Couloux A."/>
            <person name="Coutinho P.M."/>
            <person name="de Vries R.P."/>
            <person name="Dyer P.S."/>
            <person name="Fillinger S."/>
            <person name="Fournier E."/>
            <person name="Gout L."/>
            <person name="Hahn M."/>
            <person name="Kohn L."/>
            <person name="Lapalu N."/>
            <person name="Plummer K.M."/>
            <person name="Pradier J.M."/>
            <person name="Quevillon E."/>
            <person name="Sharon A."/>
            <person name="Simon A."/>
            <person name="ten Have A."/>
            <person name="Tudzynski B."/>
            <person name="Tudzynski P."/>
            <person name="Wincker P."/>
            <person name="Andrew M."/>
            <person name="Anthouard V."/>
            <person name="Beever R.E."/>
            <person name="Beffa R."/>
            <person name="Benoit I."/>
            <person name="Bouzid O."/>
            <person name="Brault B."/>
            <person name="Chen Z."/>
            <person name="Choquer M."/>
            <person name="Collemare J."/>
            <person name="Cotton P."/>
            <person name="Danchin E.G."/>
            <person name="Da Silva C."/>
            <person name="Gautier A."/>
            <person name="Giraud C."/>
            <person name="Giraud T."/>
            <person name="Gonzalez C."/>
            <person name="Grossetete S."/>
            <person name="Guldener U."/>
            <person name="Henrissat B."/>
            <person name="Howlett B.J."/>
            <person name="Kodira C."/>
            <person name="Kretschmer M."/>
            <person name="Lappartient A."/>
            <person name="Leroch M."/>
            <person name="Levis C."/>
            <person name="Mauceli E."/>
            <person name="Neuveglise C."/>
            <person name="Oeser B."/>
            <person name="Pearson M."/>
            <person name="Poulain J."/>
            <person name="Poussereau N."/>
            <person name="Quesneville H."/>
            <person name="Rascle C."/>
            <person name="Schumacher J."/>
            <person name="Segurens B."/>
            <person name="Sexton A."/>
            <person name="Silva E."/>
            <person name="Sirven C."/>
            <person name="Soanes D.M."/>
            <person name="Talbot N.J."/>
            <person name="Templeton M."/>
            <person name="Yandava C."/>
            <person name="Yarden O."/>
            <person name="Zeng Q."/>
            <person name="Rollins J.A."/>
            <person name="Lebrun M.H."/>
            <person name="Dickman M."/>
        </authorList>
    </citation>
    <scope>NUCLEOTIDE SEQUENCE [LARGE SCALE GENOMIC DNA]</scope>
    <source>
        <strain evidence="5">ATCC 18683 / 1980 / Ss-1</strain>
    </source>
</reference>
<dbReference type="InParanoid" id="A7EG92"/>
<dbReference type="InterPro" id="IPR050987">
    <property type="entry name" value="AtrR-like"/>
</dbReference>
<organism evidence="4 5">
    <name type="scientific">Sclerotinia sclerotiorum (strain ATCC 18683 / 1980 / Ss-1)</name>
    <name type="common">White mold</name>
    <name type="synonym">Whetzelinia sclerotiorum</name>
    <dbReference type="NCBI Taxonomy" id="665079"/>
    <lineage>
        <taxon>Eukaryota</taxon>
        <taxon>Fungi</taxon>
        <taxon>Dikarya</taxon>
        <taxon>Ascomycota</taxon>
        <taxon>Pezizomycotina</taxon>
        <taxon>Leotiomycetes</taxon>
        <taxon>Helotiales</taxon>
        <taxon>Sclerotiniaceae</taxon>
        <taxon>Sclerotinia</taxon>
    </lineage>
</organism>
<evidence type="ECO:0000256" key="1">
    <source>
        <dbReference type="ARBA" id="ARBA00023242"/>
    </source>
</evidence>
<feature type="compositionally biased region" description="Polar residues" evidence="2">
    <location>
        <begin position="489"/>
        <end position="511"/>
    </location>
</feature>
<feature type="region of interest" description="Disordered" evidence="2">
    <location>
        <begin position="437"/>
        <end position="520"/>
    </location>
</feature>
<dbReference type="HOGENOM" id="CLU_011099_2_0_1"/>
<keyword evidence="1" id="KW-0539">Nucleus</keyword>
<evidence type="ECO:0000313" key="5">
    <source>
        <dbReference type="Proteomes" id="UP000001312"/>
    </source>
</evidence>
<dbReference type="CDD" id="cd12148">
    <property type="entry name" value="fungal_TF_MHR"/>
    <property type="match status" value="1"/>
</dbReference>
<feature type="compositionally biased region" description="Polar residues" evidence="2">
    <location>
        <begin position="577"/>
        <end position="596"/>
    </location>
</feature>
<feature type="compositionally biased region" description="Basic and acidic residues" evidence="2">
    <location>
        <begin position="556"/>
        <end position="576"/>
    </location>
</feature>
<feature type="domain" description="Xylanolytic transcriptional activator regulatory" evidence="3">
    <location>
        <begin position="195"/>
        <end position="297"/>
    </location>
</feature>
<feature type="compositionally biased region" description="Basic and acidic residues" evidence="2">
    <location>
        <begin position="447"/>
        <end position="456"/>
    </location>
</feature>
<protein>
    <recommendedName>
        <fullName evidence="3">Xylanolytic transcriptional activator regulatory domain-containing protein</fullName>
    </recommendedName>
</protein>
<dbReference type="GO" id="GO:0005634">
    <property type="term" value="C:nucleus"/>
    <property type="evidence" value="ECO:0000318"/>
    <property type="project" value="GO_Central"/>
</dbReference>
<dbReference type="GO" id="GO:0008270">
    <property type="term" value="F:zinc ion binding"/>
    <property type="evidence" value="ECO:0007669"/>
    <property type="project" value="InterPro"/>
</dbReference>
<dbReference type="Proteomes" id="UP000001312">
    <property type="component" value="Unassembled WGS sequence"/>
</dbReference>
<keyword evidence="5" id="KW-1185">Reference proteome</keyword>
<dbReference type="GO" id="GO:0006351">
    <property type="term" value="P:DNA-templated transcription"/>
    <property type="evidence" value="ECO:0007669"/>
    <property type="project" value="InterPro"/>
</dbReference>
<evidence type="ECO:0000313" key="4">
    <source>
        <dbReference type="EMBL" id="EDO01858.1"/>
    </source>
</evidence>
<dbReference type="GO" id="GO:0000981">
    <property type="term" value="F:DNA-binding transcription factor activity, RNA polymerase II-specific"/>
    <property type="evidence" value="ECO:0000318"/>
    <property type="project" value="GO_Central"/>
</dbReference>
<feature type="compositionally biased region" description="Acidic residues" evidence="2">
    <location>
        <begin position="457"/>
        <end position="476"/>
    </location>
</feature>
<dbReference type="KEGG" id="ssl:SS1G_04333"/>
<dbReference type="RefSeq" id="XP_001594526.1">
    <property type="nucleotide sequence ID" value="XM_001594476.1"/>
</dbReference>
<sequence length="708" mass="80623">MTSTPYRDYLRLLAQLNFPIKNLSLPDLPIYILRFSALPLISSIFLRLFEATGLKGVNIILDNHISLLEAKLKRMEHVMTNSGLSVDASRDDRQPSEEINDQAAMLEKFSALNVSDTGAEEFWGAASGFSIFSPKGLQLISKMTGNDHFANYICATKHMRMTQYSVPASLWYAMPDDKHKPLPPREIADQILECNEAEIEQRRNVFWIAIMVERGVVIRHGRPSVIHDEDIGVDLPPDSQYPGEADGRFVTFRHNAILSLLQGRIYNRLYSAKSFTKSKTERLKIVGMLDDELQQWCETIPVEVRPGYPLKCDKNHIVTAVCMQWGYYQCVNTIHRVSLYYGPGSLDLDDKIPESDFDPDLNPRVIFIHYALAACVSLFEHILQYPLDPQAQYDIQLMNDVISFLSSFEDNGAAESHPAVPIFHEINRVAAEHVNKAQHEATQYTKRSRDSSRDVEEPYTESDESEEEDYEVEEELCSNIVAKARDPENSVSPTNSTRSQMSPIPSAQPQSDIPPEMRQFDLNPLNYKSEHIPMSMQQSYNLQPTTHDPYQTPSFYDHHTNLPDLNYQHHLDHPENDQNQPRYISQLKSEPQSYPSHPNVHTPHPATGFYFSSSEQHQQNINPNQSETYTNTLRNPNAVPQDQIGPTEERLVPQDEGWFYPMMSPWLYGEQSDSNLIVGAADENDDVAWRGEGNNGERGGLDGWRGHG</sequence>
<dbReference type="PANTHER" id="PTHR46910:SF25">
    <property type="entry name" value="ABC-TRANSPORTER-REGULATING TRANSCRIPTION FACTOR"/>
    <property type="match status" value="1"/>
</dbReference>
<feature type="compositionally biased region" description="Polar residues" evidence="2">
    <location>
        <begin position="541"/>
        <end position="554"/>
    </location>
</feature>
<accession>A7EG92</accession>
<dbReference type="eggNOG" id="ENOG502SMCJ">
    <property type="taxonomic scope" value="Eukaryota"/>
</dbReference>
<feature type="compositionally biased region" description="Gly residues" evidence="2">
    <location>
        <begin position="693"/>
        <end position="708"/>
    </location>
</feature>
<name>A7EG92_SCLS1</name>
<feature type="region of interest" description="Disordered" evidence="2">
    <location>
        <begin position="687"/>
        <end position="708"/>
    </location>
</feature>
<dbReference type="Pfam" id="PF04082">
    <property type="entry name" value="Fungal_trans"/>
    <property type="match status" value="1"/>
</dbReference>
<evidence type="ECO:0000256" key="2">
    <source>
        <dbReference type="SAM" id="MobiDB-lite"/>
    </source>
</evidence>
<feature type="region of interest" description="Disordered" evidence="2">
    <location>
        <begin position="541"/>
        <end position="644"/>
    </location>
</feature>
<dbReference type="GO" id="GO:0043565">
    <property type="term" value="F:sequence-specific DNA binding"/>
    <property type="evidence" value="ECO:0000318"/>
    <property type="project" value="GO_Central"/>
</dbReference>
<dbReference type="AlphaFoldDB" id="A7EG92"/>
<dbReference type="GO" id="GO:0045944">
    <property type="term" value="P:positive regulation of transcription by RNA polymerase II"/>
    <property type="evidence" value="ECO:0000318"/>
    <property type="project" value="GO_Central"/>
</dbReference>
<dbReference type="GeneID" id="5490692"/>
<evidence type="ECO:0000259" key="3">
    <source>
        <dbReference type="Pfam" id="PF04082"/>
    </source>
</evidence>
<dbReference type="PANTHER" id="PTHR46910">
    <property type="entry name" value="TRANSCRIPTION FACTOR PDR1"/>
    <property type="match status" value="1"/>
</dbReference>
<dbReference type="InterPro" id="IPR007219">
    <property type="entry name" value="XnlR_reg_dom"/>
</dbReference>
<dbReference type="EMBL" id="CH476625">
    <property type="protein sequence ID" value="EDO01858.1"/>
    <property type="molecule type" value="Genomic_DNA"/>
</dbReference>